<dbReference type="GO" id="GO:0000166">
    <property type="term" value="F:nucleotide binding"/>
    <property type="evidence" value="ECO:0007669"/>
    <property type="project" value="InterPro"/>
</dbReference>
<accession>A0A0E4H4W3</accession>
<name>A0A0E4H4W3_9STRE</name>
<evidence type="ECO:0000259" key="1">
    <source>
        <dbReference type="Pfam" id="PF01408"/>
    </source>
</evidence>
<dbReference type="Gene3D" id="3.30.360.10">
    <property type="entry name" value="Dihydrodipicolinate Reductase, domain 2"/>
    <property type="match status" value="1"/>
</dbReference>
<protein>
    <submittedName>
        <fullName evidence="3">Putative oxidoreductase yulF</fullName>
    </submittedName>
</protein>
<dbReference type="SUPFAM" id="SSF51735">
    <property type="entry name" value="NAD(P)-binding Rossmann-fold domains"/>
    <property type="match status" value="1"/>
</dbReference>
<proteinExistence type="predicted"/>
<sequence>MKLALLGTGMIVTEVLPVLQEIEGIELVGILSTPRSIEKAHALAEQYDMSQATSNYEEILTNPQVDTIYVGTPNHTHYDYAKQALLAGKHVICEKPFTLLANELEDLVSIAAEKKLFLLEAITNQYLGNFHFIKENLDKLGDIKIVSCNYSQYSSRYDAFKRGEIASAFNPEMGGGALRDLNIYNIHLVVGLFGQPKSVQYMANIERNIDTSGMLVMDYGHFKAVAIGAKDCGAEIKSTIQGDKGSIAVIGPTNAMPELSLALNGQEVQVMDQNRPYHRMNDEFMAFEETISSKDYARAQVALDHSRAVMAVLDEAVKSMYSQMN</sequence>
<gene>
    <name evidence="3" type="primary">yulF</name>
    <name evidence="3" type="ORF">BN1356_01654</name>
</gene>
<dbReference type="PANTHER" id="PTHR43054">
    <property type="match status" value="1"/>
</dbReference>
<organism evidence="3 4">
    <name type="scientific">Streptococcus varani</name>
    <dbReference type="NCBI Taxonomy" id="1608583"/>
    <lineage>
        <taxon>Bacteria</taxon>
        <taxon>Bacillati</taxon>
        <taxon>Bacillota</taxon>
        <taxon>Bacilli</taxon>
        <taxon>Lactobacillales</taxon>
        <taxon>Streptococcaceae</taxon>
        <taxon>Streptococcus</taxon>
    </lineage>
</organism>
<dbReference type="Proteomes" id="UP000198604">
    <property type="component" value="Unassembled WGS sequence"/>
</dbReference>
<feature type="domain" description="Gfo/Idh/MocA-like oxidoreductase N-terminal" evidence="1">
    <location>
        <begin position="2"/>
        <end position="117"/>
    </location>
</feature>
<dbReference type="OrthoDB" id="9815825at2"/>
<keyword evidence="4" id="KW-1185">Reference proteome</keyword>
<reference evidence="4" key="1">
    <citation type="submission" date="2015-03" db="EMBL/GenBank/DDBJ databases">
        <authorList>
            <person name="Urmite Genomes"/>
        </authorList>
    </citation>
    <scope>NUCLEOTIDE SEQUENCE [LARGE SCALE GENOMIC DNA]</scope>
    <source>
        <strain evidence="4">FF10</strain>
    </source>
</reference>
<dbReference type="Pfam" id="PF01408">
    <property type="entry name" value="GFO_IDH_MocA"/>
    <property type="match status" value="1"/>
</dbReference>
<dbReference type="InterPro" id="IPR000683">
    <property type="entry name" value="Gfo/Idh/MocA-like_OxRdtase_N"/>
</dbReference>
<evidence type="ECO:0000313" key="4">
    <source>
        <dbReference type="Proteomes" id="UP000198604"/>
    </source>
</evidence>
<dbReference type="SUPFAM" id="SSF55347">
    <property type="entry name" value="Glyceraldehyde-3-phosphate dehydrogenase-like, C-terminal domain"/>
    <property type="match status" value="1"/>
</dbReference>
<dbReference type="STRING" id="1608583.BN1356_01654"/>
<evidence type="ECO:0000259" key="2">
    <source>
        <dbReference type="Pfam" id="PF22725"/>
    </source>
</evidence>
<dbReference type="Gene3D" id="3.40.50.720">
    <property type="entry name" value="NAD(P)-binding Rossmann-like Domain"/>
    <property type="match status" value="1"/>
</dbReference>
<evidence type="ECO:0000313" key="3">
    <source>
        <dbReference type="EMBL" id="CQR25312.1"/>
    </source>
</evidence>
<feature type="domain" description="GFO/IDH/MocA-like oxidoreductase" evidence="2">
    <location>
        <begin position="139"/>
        <end position="247"/>
    </location>
</feature>
<dbReference type="InterPro" id="IPR036291">
    <property type="entry name" value="NAD(P)-bd_dom_sf"/>
</dbReference>
<dbReference type="PANTHER" id="PTHR43054:SF1">
    <property type="entry name" value="SCYLLO-INOSITOL 2-DEHYDROGENASE (NADP(+)) IOLU"/>
    <property type="match status" value="1"/>
</dbReference>
<dbReference type="RefSeq" id="WP_093650871.1">
    <property type="nucleotide sequence ID" value="NZ_CTEN01000003.1"/>
</dbReference>
<dbReference type="InterPro" id="IPR055170">
    <property type="entry name" value="GFO_IDH_MocA-like_dom"/>
</dbReference>
<dbReference type="AlphaFoldDB" id="A0A0E4H4W3"/>
<dbReference type="EMBL" id="CTEN01000003">
    <property type="protein sequence ID" value="CQR25312.1"/>
    <property type="molecule type" value="Genomic_DNA"/>
</dbReference>
<dbReference type="Pfam" id="PF22725">
    <property type="entry name" value="GFO_IDH_MocA_C3"/>
    <property type="match status" value="1"/>
</dbReference>